<feature type="domain" description="CAAX prenyl protease 2/Lysostaphin resistance protein A-like" evidence="2">
    <location>
        <begin position="126"/>
        <end position="218"/>
    </location>
</feature>
<feature type="transmembrane region" description="Helical" evidence="1">
    <location>
        <begin position="214"/>
        <end position="237"/>
    </location>
</feature>
<dbReference type="PANTHER" id="PTHR39430:SF1">
    <property type="entry name" value="PROTEASE"/>
    <property type="match status" value="1"/>
</dbReference>
<keyword evidence="4" id="KW-1185">Reference proteome</keyword>
<sequence length="284" mass="31313">MRKLFKNNAGQMRLGWDLFLSLLLFVGLQFAIGLILSVKWGGKSLVSSVRPELITPLGGIAATLLIWMLLKKRSLRDLGMRVTLAGVREFGAGIVLGLGFMSMIAGILAAAGAVTLRINPSWSASGLLWSLMMFIWVGFSEEMFFRGYIMKTMEALKYRLPFACILSAILFALIHLGNNDISALAVFNLFLTGLLFSYMFAITGNLWMPIGYHFAWNYAQGSLYGLAVSGNDVKGVFEASFQTHVGWLTGGDFGPEAGLLDTGMSVLGFMVLYAWHRRRQRRAA</sequence>
<name>A0A163TU62_9BACL</name>
<feature type="transmembrane region" description="Helical" evidence="1">
    <location>
        <begin position="183"/>
        <end position="202"/>
    </location>
</feature>
<proteinExistence type="predicted"/>
<dbReference type="EMBL" id="LQRA01000103">
    <property type="protein sequence ID" value="KZE72368.1"/>
    <property type="molecule type" value="Genomic_DNA"/>
</dbReference>
<evidence type="ECO:0000313" key="4">
    <source>
        <dbReference type="Proteomes" id="UP000076563"/>
    </source>
</evidence>
<reference evidence="4" key="1">
    <citation type="submission" date="2016-01" db="EMBL/GenBank/DDBJ databases">
        <title>Draft genome of Chromobacterium sp. F49.</title>
        <authorList>
            <person name="Hong K.W."/>
        </authorList>
    </citation>
    <scope>NUCLEOTIDE SEQUENCE [LARGE SCALE GENOMIC DNA]</scope>
    <source>
        <strain evidence="4">M63</strain>
    </source>
</reference>
<dbReference type="eggNOG" id="COG1266">
    <property type="taxonomic scope" value="Bacteria"/>
</dbReference>
<gene>
    <name evidence="3" type="ORF">AV654_33665</name>
</gene>
<dbReference type="RefSeq" id="WP_063187625.1">
    <property type="nucleotide sequence ID" value="NZ_LQRA01000103.1"/>
</dbReference>
<dbReference type="STRING" id="1007103.GCA_000213315_00767"/>
<accession>A0A163TU62</accession>
<keyword evidence="1" id="KW-0472">Membrane</keyword>
<feature type="transmembrane region" description="Helical" evidence="1">
    <location>
        <begin position="90"/>
        <end position="116"/>
    </location>
</feature>
<dbReference type="Pfam" id="PF02517">
    <property type="entry name" value="Rce1-like"/>
    <property type="match status" value="1"/>
</dbReference>
<keyword evidence="1" id="KW-0812">Transmembrane</keyword>
<dbReference type="InterPro" id="IPR003675">
    <property type="entry name" value="Rce1/LyrA-like_dom"/>
</dbReference>
<feature type="transmembrane region" description="Helical" evidence="1">
    <location>
        <begin position="53"/>
        <end position="70"/>
    </location>
</feature>
<dbReference type="Proteomes" id="UP000076563">
    <property type="component" value="Unassembled WGS sequence"/>
</dbReference>
<evidence type="ECO:0000259" key="2">
    <source>
        <dbReference type="Pfam" id="PF02517"/>
    </source>
</evidence>
<keyword evidence="1" id="KW-1133">Transmembrane helix</keyword>
<protein>
    <recommendedName>
        <fullName evidence="2">CAAX prenyl protease 2/Lysostaphin resistance protein A-like domain-containing protein</fullName>
    </recommendedName>
</protein>
<organism evidence="3 4">
    <name type="scientific">Paenibacillus elgii</name>
    <dbReference type="NCBI Taxonomy" id="189691"/>
    <lineage>
        <taxon>Bacteria</taxon>
        <taxon>Bacillati</taxon>
        <taxon>Bacillota</taxon>
        <taxon>Bacilli</taxon>
        <taxon>Bacillales</taxon>
        <taxon>Paenibacillaceae</taxon>
        <taxon>Paenibacillus</taxon>
    </lineage>
</organism>
<feature type="transmembrane region" description="Helical" evidence="1">
    <location>
        <begin position="160"/>
        <end position="177"/>
    </location>
</feature>
<comment type="caution">
    <text evidence="3">The sequence shown here is derived from an EMBL/GenBank/DDBJ whole genome shotgun (WGS) entry which is preliminary data.</text>
</comment>
<dbReference type="AlphaFoldDB" id="A0A163TU62"/>
<dbReference type="GO" id="GO:0080120">
    <property type="term" value="P:CAAX-box protein maturation"/>
    <property type="evidence" value="ECO:0007669"/>
    <property type="project" value="UniProtKB-ARBA"/>
</dbReference>
<evidence type="ECO:0000313" key="3">
    <source>
        <dbReference type="EMBL" id="KZE72368.1"/>
    </source>
</evidence>
<dbReference type="GO" id="GO:0004175">
    <property type="term" value="F:endopeptidase activity"/>
    <property type="evidence" value="ECO:0007669"/>
    <property type="project" value="UniProtKB-ARBA"/>
</dbReference>
<feature type="transmembrane region" description="Helical" evidence="1">
    <location>
        <begin position="122"/>
        <end position="139"/>
    </location>
</feature>
<evidence type="ECO:0000256" key="1">
    <source>
        <dbReference type="SAM" id="Phobius"/>
    </source>
</evidence>
<dbReference type="PANTHER" id="PTHR39430">
    <property type="entry name" value="MEMBRANE-ASSOCIATED PROTEASE-RELATED"/>
    <property type="match status" value="1"/>
</dbReference>
<feature type="transmembrane region" description="Helical" evidence="1">
    <location>
        <begin position="257"/>
        <end position="275"/>
    </location>
</feature>